<evidence type="ECO:0000256" key="15">
    <source>
        <dbReference type="ARBA" id="ARBA00037449"/>
    </source>
</evidence>
<name>A0A1Q9F3V4_SYMMI</name>
<keyword evidence="12 17" id="KW-1133">Transmembrane helix</keyword>
<dbReference type="InterPro" id="IPR027417">
    <property type="entry name" value="P-loop_NTPase"/>
</dbReference>
<evidence type="ECO:0000256" key="4">
    <source>
        <dbReference type="ARBA" id="ARBA00012552"/>
    </source>
</evidence>
<dbReference type="GO" id="GO:0016020">
    <property type="term" value="C:membrane"/>
    <property type="evidence" value="ECO:0007669"/>
    <property type="project" value="UniProtKB-SubCell"/>
</dbReference>
<evidence type="ECO:0000256" key="8">
    <source>
        <dbReference type="ARBA" id="ARBA00022741"/>
    </source>
</evidence>
<dbReference type="GO" id="GO:0016787">
    <property type="term" value="F:hydrolase activity"/>
    <property type="evidence" value="ECO:0007669"/>
    <property type="project" value="UniProtKB-KW"/>
</dbReference>
<keyword evidence="9" id="KW-0378">Hydrolase</keyword>
<comment type="subcellular location">
    <subcellularLocation>
        <location evidence="1">Membrane</location>
        <topology evidence="1">Multi-pass membrane protein</topology>
    </subcellularLocation>
    <subcellularLocation>
        <location evidence="2">Nucleus</location>
        <location evidence="2">Nucleolus</location>
    </subcellularLocation>
</comment>
<feature type="compositionally biased region" description="Polar residues" evidence="16">
    <location>
        <begin position="211"/>
        <end position="227"/>
    </location>
</feature>
<feature type="transmembrane region" description="Helical" evidence="17">
    <location>
        <begin position="2195"/>
        <end position="2220"/>
    </location>
</feature>
<evidence type="ECO:0000256" key="2">
    <source>
        <dbReference type="ARBA" id="ARBA00004604"/>
    </source>
</evidence>
<keyword evidence="21" id="KW-1185">Reference proteome</keyword>
<sequence>MSEETLDEGGLLAAEAAQANDAARAVFQWPQQVAKAFSADAVCRLHAMLLAKVVVASDYSGYGSEIEALSCGCKALGATHAWQFPAPPLIFKRVCDVGSIPQQVLTSLAQQQFGARMCVFSDIVDHCHPQAAAYLRAAVPDRQSTQAAAEEAYQSMLAWLIRNRSWALSAECKQWCLVHNANCPVCPIEGWVRNLQVLRERKRKHPENAAESDQSEPGCSNIASGSESSAVLPETVLTRPGMDRPWSISFAGVTCDGWSTMGNQARFGHASELPHNVWVVERLVRGEQSYEDVAFLECTGKYPAADKLSPLRNSHQVLHFKCSPLQLGYPVSRPRVFAACLNLRTTVWVGPENWQDDFMDKFGRDCVVAGDSLLVASDEERYLEYEQLAAQQKNFISAKLFKDFSDDQCLSSMLTPGQQERVAKYIECRSEYESPGGHLLFDADHHLEARRMAGPHWPCMLTHGTIISAPRNGPKLLATALEHFGAQGLHLFRASSVDNAVSPLKPILQTLKIHQLKNLSGRGVHLGVLSAFMWYVLSNTVPLWQACPLRHSLSWDPVQAVDRSCFISFCDNRKVGKHKCCGEHKKVVDAILYQADKAGKKAEVERVLSDPNQAAKSVRDFEAENPPGKFRKKLIDFTQWLKTYSTETANISRDRLECYTFQDFSDEKTAAGWDPKVILDRWQEKQSDPSIEQEADGSLWLPMRKQKIRDDIKRISQSVVESSKQMKNAKPADVEALKQFASTSAASHNHAFLRGSNKDASEKAGSGVQTTSTGEPLVEVEGSGDNKDPNGKKAKGKKVDLAQALPTLHEKESTQLQRVKEQLTVACDKADEAVAMAENHKKSQSLSRSGEAFLETCVFRKNCAAAWFIDTQAALDAWLEKNKDSSSMDVSSFTQLPSSGLPAEPADAVQPETLHGKVTAALQKIATSKGPANLPVQEVPSLHCYLDLEGRCQAVLQLEDVAALDKHKADMKKYIGAANQLRESLAKASSKMTGHLDNIEREAVRAQKKEAGRKEKEAVAKAKATAKKAAQNVQKEKKEVPPLFSIDLAKFPEVTSTVVTDEAVKAADFKFDHSKPALFGASVAEKDWGNNPKVQMALSAYGGQYKAQTTTKDSGKGQTNLRQKAGKEESEQVLKETWLYGYLPETTFASPTPQGLSMLKTLAAGDVRVFAIELAALQRCLKKNGLALDADCADNVLQFDADALKAFVASGCPVYHLEVKQFETIYIPTGYLVLERSGSAVLVYGMRKSFCLKGDEKKYEHVVEYVKAIGGATELTGFELPVNTFSHESANRGNVAESGHLYGFALPTPIQMQVWPAALCGVDVLGIAPTGSGKTLAYLLPASVHIAGQTDRRKDRQSPACLVLLPTRELASQVGDHYKGKGGLRISASFEPTAAEKTVEAIWGKCPLIVVTENKMTKATLKKMEGDFVDRRARLVRTKSDTTIAFEQVIAEFPALPSVPTALRNLRTCSGEISYDSAVVLEPVANARQVLGLRGDAIYGGVGKEVQVDGILTSGCPEVLAATPGRLLDLIGLGALTLGNVSFLVLDEADKMLQLGFEEQLDAIAKGIRRDRQCLLFSATFPLRLRQAADRWLTNKDKVVIRVGSVDIGVVDEGEEEATQGDTPAGKAGSESRTNELASTLTVSKSIEQVVHVCAEHKKFRKLIRFMDKIREEERDRGVRQRALVIVFCNTIKTLKAVASFLGKHKHVCAPLHSGIPQAKRESALSQFKAGSLQLLVATDVAARGLHVKHLRYVINYDFPSNLEQYCHRIGRTGRDGEPNLAPLSRDLVLLLERSGQKVDPQLRSLAEGKPSPAPGRAQNLAPLSRDLVLLLERSGQKVDPQLRSLAEGKPSPAPGSEEESHEEDDPQTGTSAAEPEQRKEQLSEDDHDDLFASVGGGGLRIVPRRRGEATSSEEADDNKPTEHVPPSGVQASKGGATRQTTQGKKKAVSAAIAIADAYPAVQISILLRVRRPHNVKCGVARKPGGFGMTPTLQQPLEGEAPPWQEGRCEAPRRLRTAPPAVEAVEAQRFSCFRIRPSLPKAFTSNMTSERTSLIRDDEEKFELCGIEETAVRHGFVRKVYSILGVQLVVTTLIGGIVMKLARHLDRTLLVGSITTSIAMSCVFFCCPDTMRRSPTNYILLAAFTVAEAVMVGFISAQYTQESVLIVIAVTSIVVVGLTLFACQTKYDITGFLPYAYVALWAMFGFSLVLFIASMCGLSHNSPAFQTARLVYAFFGVLIFSFFIVLDTQLIVGGKHSKFRFGVDDYCMAAINLYLDIIQLFIYLLELFGDRK</sequence>
<evidence type="ECO:0000256" key="1">
    <source>
        <dbReference type="ARBA" id="ARBA00004141"/>
    </source>
</evidence>
<evidence type="ECO:0000256" key="6">
    <source>
        <dbReference type="ARBA" id="ARBA00022552"/>
    </source>
</evidence>
<dbReference type="Pfam" id="PF01027">
    <property type="entry name" value="Bax1-I"/>
    <property type="match status" value="1"/>
</dbReference>
<evidence type="ECO:0000256" key="17">
    <source>
        <dbReference type="SAM" id="Phobius"/>
    </source>
</evidence>
<keyword evidence="11" id="KW-0067">ATP-binding</keyword>
<reference evidence="20 21" key="1">
    <citation type="submission" date="2016-02" db="EMBL/GenBank/DDBJ databases">
        <title>Genome analysis of coral dinoflagellate symbionts highlights evolutionary adaptations to a symbiotic lifestyle.</title>
        <authorList>
            <person name="Aranda M."/>
            <person name="Li Y."/>
            <person name="Liew Y.J."/>
            <person name="Baumgarten S."/>
            <person name="Simakov O."/>
            <person name="Wilson M."/>
            <person name="Piel J."/>
            <person name="Ashoor H."/>
            <person name="Bougouffa S."/>
            <person name="Bajic V.B."/>
            <person name="Ryu T."/>
            <person name="Ravasi T."/>
            <person name="Bayer T."/>
            <person name="Micklem G."/>
            <person name="Kim H."/>
            <person name="Bhak J."/>
            <person name="Lajeunesse T.C."/>
            <person name="Voolstra C.R."/>
        </authorList>
    </citation>
    <scope>NUCLEOTIDE SEQUENCE [LARGE SCALE GENOMIC DNA]</scope>
    <source>
        <strain evidence="20 21">CCMP2467</strain>
    </source>
</reference>
<feature type="domain" description="Helicase C-terminal" evidence="19">
    <location>
        <begin position="1662"/>
        <end position="1807"/>
    </location>
</feature>
<evidence type="ECO:0000256" key="10">
    <source>
        <dbReference type="ARBA" id="ARBA00022806"/>
    </source>
</evidence>
<gene>
    <name evidence="20" type="ORF">AK812_SmicGene1613</name>
</gene>
<dbReference type="CDD" id="cd10428">
    <property type="entry name" value="LFG_like"/>
    <property type="match status" value="1"/>
</dbReference>
<feature type="compositionally biased region" description="Acidic residues" evidence="16">
    <location>
        <begin position="1857"/>
        <end position="1867"/>
    </location>
</feature>
<keyword evidence="6" id="KW-0698">rRNA processing</keyword>
<feature type="transmembrane region" description="Helical" evidence="17">
    <location>
        <begin position="2080"/>
        <end position="2102"/>
    </location>
</feature>
<dbReference type="OrthoDB" id="440662at2759"/>
<feature type="transmembrane region" description="Helical" evidence="17">
    <location>
        <begin position="2163"/>
        <end position="2183"/>
    </location>
</feature>
<evidence type="ECO:0000313" key="21">
    <source>
        <dbReference type="Proteomes" id="UP000186817"/>
    </source>
</evidence>
<dbReference type="CDD" id="cd18787">
    <property type="entry name" value="SF2_C_DEAD"/>
    <property type="match status" value="1"/>
</dbReference>
<feature type="domain" description="Helicase ATP-binding" evidence="18">
    <location>
        <begin position="1315"/>
        <end position="1599"/>
    </location>
</feature>
<dbReference type="GO" id="GO:0005524">
    <property type="term" value="F:ATP binding"/>
    <property type="evidence" value="ECO:0007669"/>
    <property type="project" value="UniProtKB-KW"/>
</dbReference>
<organism evidence="20 21">
    <name type="scientific">Symbiodinium microadriaticum</name>
    <name type="common">Dinoflagellate</name>
    <name type="synonym">Zooxanthella microadriatica</name>
    <dbReference type="NCBI Taxonomy" id="2951"/>
    <lineage>
        <taxon>Eukaryota</taxon>
        <taxon>Sar</taxon>
        <taxon>Alveolata</taxon>
        <taxon>Dinophyceae</taxon>
        <taxon>Suessiales</taxon>
        <taxon>Symbiodiniaceae</taxon>
        <taxon>Symbiodinium</taxon>
    </lineage>
</organism>
<dbReference type="InterPro" id="IPR001650">
    <property type="entry name" value="Helicase_C-like"/>
</dbReference>
<dbReference type="Pfam" id="PF00271">
    <property type="entry name" value="Helicase_C"/>
    <property type="match status" value="1"/>
</dbReference>
<evidence type="ECO:0000256" key="14">
    <source>
        <dbReference type="ARBA" id="ARBA00023242"/>
    </source>
</evidence>
<feature type="compositionally biased region" description="Basic and acidic residues" evidence="16">
    <location>
        <begin position="1876"/>
        <end position="1885"/>
    </location>
</feature>
<dbReference type="PROSITE" id="PS51192">
    <property type="entry name" value="HELICASE_ATP_BIND_1"/>
    <property type="match status" value="1"/>
</dbReference>
<dbReference type="GO" id="GO:0003676">
    <property type="term" value="F:nucleic acid binding"/>
    <property type="evidence" value="ECO:0007669"/>
    <property type="project" value="InterPro"/>
</dbReference>
<dbReference type="InterPro" id="IPR006214">
    <property type="entry name" value="Bax_inhibitor_1-related"/>
</dbReference>
<comment type="similarity">
    <text evidence="3">Belongs to the DEAD box helicase family. DDX5/DBP2 subfamily.</text>
</comment>
<dbReference type="GO" id="GO:0003724">
    <property type="term" value="F:RNA helicase activity"/>
    <property type="evidence" value="ECO:0007669"/>
    <property type="project" value="UniProtKB-EC"/>
</dbReference>
<feature type="transmembrane region" description="Helical" evidence="17">
    <location>
        <begin position="2266"/>
        <end position="2285"/>
    </location>
</feature>
<evidence type="ECO:0000256" key="7">
    <source>
        <dbReference type="ARBA" id="ARBA00022692"/>
    </source>
</evidence>
<feature type="region of interest" description="Disordered" evidence="16">
    <location>
        <begin position="755"/>
        <end position="797"/>
    </location>
</feature>
<proteinExistence type="inferred from homology"/>
<evidence type="ECO:0000256" key="16">
    <source>
        <dbReference type="SAM" id="MobiDB-lite"/>
    </source>
</evidence>
<feature type="transmembrane region" description="Helical" evidence="17">
    <location>
        <begin position="2232"/>
        <end position="2254"/>
    </location>
</feature>
<feature type="transmembrane region" description="Helical" evidence="17">
    <location>
        <begin position="2138"/>
        <end position="2157"/>
    </location>
</feature>
<keyword evidence="5" id="KW-0690">Ribosome biogenesis</keyword>
<dbReference type="SMART" id="SM00490">
    <property type="entry name" value="HELICc"/>
    <property type="match status" value="1"/>
</dbReference>
<dbReference type="EMBL" id="LSRX01000017">
    <property type="protein sequence ID" value="OLQ14289.1"/>
    <property type="molecule type" value="Genomic_DNA"/>
</dbReference>
<feature type="region of interest" description="Disordered" evidence="16">
    <location>
        <begin position="1108"/>
        <end position="1128"/>
    </location>
</feature>
<dbReference type="CDD" id="cd00268">
    <property type="entry name" value="DEADc"/>
    <property type="match status" value="1"/>
</dbReference>
<dbReference type="Pfam" id="PF00270">
    <property type="entry name" value="DEAD"/>
    <property type="match status" value="2"/>
</dbReference>
<evidence type="ECO:0000259" key="19">
    <source>
        <dbReference type="PROSITE" id="PS51194"/>
    </source>
</evidence>
<accession>A0A1Q9F3V4</accession>
<feature type="transmembrane region" description="Helical" evidence="17">
    <location>
        <begin position="2108"/>
        <end position="2126"/>
    </location>
</feature>
<feature type="region of interest" description="Disordered" evidence="16">
    <location>
        <begin position="1614"/>
        <end position="1634"/>
    </location>
</feature>
<feature type="region of interest" description="Disordered" evidence="16">
    <location>
        <begin position="203"/>
        <end position="227"/>
    </location>
</feature>
<dbReference type="SMART" id="SM00487">
    <property type="entry name" value="DEXDc"/>
    <property type="match status" value="1"/>
</dbReference>
<evidence type="ECO:0000256" key="9">
    <source>
        <dbReference type="ARBA" id="ARBA00022801"/>
    </source>
</evidence>
<comment type="function">
    <text evidence="15">ATP-dependent RNA helicase required for 60S ribosomal subunit synthesis. Involved in efficient pre-rRNA processing, predominantly at site A3, which is necessary for the normal formation of 25S and 5.8S rRNAs.</text>
</comment>
<keyword evidence="8" id="KW-0547">Nucleotide-binding</keyword>
<dbReference type="SUPFAM" id="SSF52540">
    <property type="entry name" value="P-loop containing nucleoside triphosphate hydrolases"/>
    <property type="match status" value="1"/>
</dbReference>
<keyword evidence="14" id="KW-0539">Nucleus</keyword>
<dbReference type="EC" id="3.6.4.13" evidence="4"/>
<dbReference type="Proteomes" id="UP000186817">
    <property type="component" value="Unassembled WGS sequence"/>
</dbReference>
<evidence type="ECO:0000313" key="20">
    <source>
        <dbReference type="EMBL" id="OLQ14289.1"/>
    </source>
</evidence>
<evidence type="ECO:0000256" key="5">
    <source>
        <dbReference type="ARBA" id="ARBA00022517"/>
    </source>
</evidence>
<evidence type="ECO:0000256" key="13">
    <source>
        <dbReference type="ARBA" id="ARBA00023136"/>
    </source>
</evidence>
<comment type="caution">
    <text evidence="20">The sequence shown here is derived from an EMBL/GenBank/DDBJ whole genome shotgun (WGS) entry which is preliminary data.</text>
</comment>
<dbReference type="PROSITE" id="PS00039">
    <property type="entry name" value="DEAD_ATP_HELICASE"/>
    <property type="match status" value="1"/>
</dbReference>
<dbReference type="PROSITE" id="PS51194">
    <property type="entry name" value="HELICASE_CTER"/>
    <property type="match status" value="1"/>
</dbReference>
<keyword evidence="10 20" id="KW-0347">Helicase</keyword>
<dbReference type="InterPro" id="IPR014001">
    <property type="entry name" value="Helicase_ATP-bd"/>
</dbReference>
<dbReference type="PANTHER" id="PTHR47958">
    <property type="entry name" value="ATP-DEPENDENT RNA HELICASE DBP3"/>
    <property type="match status" value="1"/>
</dbReference>
<feature type="compositionally biased region" description="Polar residues" evidence="16">
    <location>
        <begin position="1108"/>
        <end position="1122"/>
    </location>
</feature>
<evidence type="ECO:0000259" key="18">
    <source>
        <dbReference type="PROSITE" id="PS51192"/>
    </source>
</evidence>
<dbReference type="InterPro" id="IPR000629">
    <property type="entry name" value="RNA-helicase_DEAD-box_CS"/>
</dbReference>
<protein>
    <recommendedName>
        <fullName evidence="4">RNA helicase</fullName>
        <ecNumber evidence="4">3.6.4.13</ecNumber>
    </recommendedName>
</protein>
<keyword evidence="7 17" id="KW-0812">Transmembrane</keyword>
<evidence type="ECO:0000256" key="11">
    <source>
        <dbReference type="ARBA" id="ARBA00022840"/>
    </source>
</evidence>
<feature type="region of interest" description="Disordered" evidence="16">
    <location>
        <begin position="1801"/>
        <end position="1821"/>
    </location>
</feature>
<dbReference type="InterPro" id="IPR011545">
    <property type="entry name" value="DEAD/DEAH_box_helicase_dom"/>
</dbReference>
<dbReference type="InterPro" id="IPR044742">
    <property type="entry name" value="DEAD/DEAH_RhlB"/>
</dbReference>
<evidence type="ECO:0000256" key="3">
    <source>
        <dbReference type="ARBA" id="ARBA00009334"/>
    </source>
</evidence>
<feature type="region of interest" description="Disordered" evidence="16">
    <location>
        <begin position="1839"/>
        <end position="1943"/>
    </location>
</feature>
<evidence type="ECO:0000256" key="12">
    <source>
        <dbReference type="ARBA" id="ARBA00022989"/>
    </source>
</evidence>
<dbReference type="Gene3D" id="3.40.50.300">
    <property type="entry name" value="P-loop containing nucleotide triphosphate hydrolases"/>
    <property type="match status" value="3"/>
</dbReference>
<keyword evidence="13 17" id="KW-0472">Membrane</keyword>